<dbReference type="SUPFAM" id="SSF53448">
    <property type="entry name" value="Nucleotide-diphospho-sugar transferases"/>
    <property type="match status" value="1"/>
</dbReference>
<dbReference type="AlphaFoldDB" id="A0A917J1R3"/>
<proteinExistence type="predicted"/>
<reference evidence="1" key="2">
    <citation type="submission" date="2020-09" db="EMBL/GenBank/DDBJ databases">
        <authorList>
            <person name="Sun Q."/>
            <person name="Zhou Y."/>
        </authorList>
    </citation>
    <scope>NUCLEOTIDE SEQUENCE</scope>
    <source>
        <strain evidence="1">CGMCC 1.15290</strain>
    </source>
</reference>
<evidence type="ECO:0000313" key="1">
    <source>
        <dbReference type="EMBL" id="GGH73876.1"/>
    </source>
</evidence>
<organism evidence="1 2">
    <name type="scientific">Filimonas zeae</name>
    <dbReference type="NCBI Taxonomy" id="1737353"/>
    <lineage>
        <taxon>Bacteria</taxon>
        <taxon>Pseudomonadati</taxon>
        <taxon>Bacteroidota</taxon>
        <taxon>Chitinophagia</taxon>
        <taxon>Chitinophagales</taxon>
        <taxon>Chitinophagaceae</taxon>
        <taxon>Filimonas</taxon>
    </lineage>
</organism>
<dbReference type="InterPro" id="IPR029044">
    <property type="entry name" value="Nucleotide-diphossugar_trans"/>
</dbReference>
<keyword evidence="2" id="KW-1185">Reference proteome</keyword>
<evidence type="ECO:0000313" key="2">
    <source>
        <dbReference type="Proteomes" id="UP000627292"/>
    </source>
</evidence>
<dbReference type="Gene3D" id="3.90.550.10">
    <property type="entry name" value="Spore Coat Polysaccharide Biosynthesis Protein SpsA, Chain A"/>
    <property type="match status" value="1"/>
</dbReference>
<protein>
    <submittedName>
        <fullName evidence="1">Hemolytic protein HlpA</fullName>
    </submittedName>
</protein>
<dbReference type="EMBL" id="BMIB01000003">
    <property type="protein sequence ID" value="GGH73876.1"/>
    <property type="molecule type" value="Genomic_DNA"/>
</dbReference>
<gene>
    <name evidence="1" type="ORF">GCM10011379_35880</name>
</gene>
<accession>A0A917J1R3</accession>
<name>A0A917J1R3_9BACT</name>
<sequence length="320" mass="36921">MQVPPVLFIIFNRPDTTQQVFAAIRKAAPAQLFIAADGPRAHKPGESEVCKQTRAVVQQIDWPCEVQTLFRPQNLGVNKGVTGAIDWFFTHVEEGIILEDDCVPHPDFWEYNRLLLEKYRHNKVIKMIGANNFQQGTARGQGSYYFSAIPHIWGWATWKRAWQEYDMQIAATLSVKAGQQLISQLFPEKPAQVFWLKMLQYLREERPAITWDYRLPYCIWQHNGLTIIPNVNLVTNIGFNAAATTSTDSNNPLANMPVQPILPLKHPDTVIRDTEADLFYCRQYLAQVFGQSTWKTRLEELIPWKVRKQLRAIIQQTKTK</sequence>
<dbReference type="Proteomes" id="UP000627292">
    <property type="component" value="Unassembled WGS sequence"/>
</dbReference>
<reference evidence="1" key="1">
    <citation type="journal article" date="2014" name="Int. J. Syst. Evol. Microbiol.">
        <title>Complete genome sequence of Corynebacterium casei LMG S-19264T (=DSM 44701T), isolated from a smear-ripened cheese.</title>
        <authorList>
            <consortium name="US DOE Joint Genome Institute (JGI-PGF)"/>
            <person name="Walter F."/>
            <person name="Albersmeier A."/>
            <person name="Kalinowski J."/>
            <person name="Ruckert C."/>
        </authorList>
    </citation>
    <scope>NUCLEOTIDE SEQUENCE</scope>
    <source>
        <strain evidence="1">CGMCC 1.15290</strain>
    </source>
</reference>
<dbReference type="RefSeq" id="WP_188954774.1">
    <property type="nucleotide sequence ID" value="NZ_BMIB01000003.1"/>
</dbReference>
<comment type="caution">
    <text evidence="1">The sequence shown here is derived from an EMBL/GenBank/DDBJ whole genome shotgun (WGS) entry which is preliminary data.</text>
</comment>